<evidence type="ECO:0000256" key="8">
    <source>
        <dbReference type="ARBA" id="ARBA00023180"/>
    </source>
</evidence>
<accession>A0ABN8NFH2</accession>
<comment type="caution">
    <text evidence="13">The sequence shown here is derived from an EMBL/GenBank/DDBJ whole genome shotgun (WGS) entry which is preliminary data.</text>
</comment>
<evidence type="ECO:0000313" key="13">
    <source>
        <dbReference type="EMBL" id="CAH3107537.1"/>
    </source>
</evidence>
<feature type="non-terminal residue" evidence="13">
    <location>
        <position position="616"/>
    </location>
</feature>
<proteinExistence type="inferred from homology"/>
<feature type="transmembrane region" description="Helical" evidence="11">
    <location>
        <begin position="455"/>
        <end position="475"/>
    </location>
</feature>
<protein>
    <recommendedName>
        <fullName evidence="12">G-protein coupled receptors family 1 profile domain-containing protein</fullName>
    </recommendedName>
</protein>
<feature type="transmembrane region" description="Helical" evidence="11">
    <location>
        <begin position="66"/>
        <end position="91"/>
    </location>
</feature>
<feature type="transmembrane region" description="Helical" evidence="11">
    <location>
        <begin position="541"/>
        <end position="565"/>
    </location>
</feature>
<dbReference type="SUPFAM" id="SSF81321">
    <property type="entry name" value="Family A G protein-coupled receptor-like"/>
    <property type="match status" value="2"/>
</dbReference>
<dbReference type="Proteomes" id="UP001159405">
    <property type="component" value="Unassembled WGS sequence"/>
</dbReference>
<evidence type="ECO:0000259" key="12">
    <source>
        <dbReference type="PROSITE" id="PS50262"/>
    </source>
</evidence>
<organism evidence="13 14">
    <name type="scientific">Porites lobata</name>
    <dbReference type="NCBI Taxonomy" id="104759"/>
    <lineage>
        <taxon>Eukaryota</taxon>
        <taxon>Metazoa</taxon>
        <taxon>Cnidaria</taxon>
        <taxon>Anthozoa</taxon>
        <taxon>Hexacorallia</taxon>
        <taxon>Scleractinia</taxon>
        <taxon>Fungiina</taxon>
        <taxon>Poritidae</taxon>
        <taxon>Porites</taxon>
    </lineage>
</organism>
<keyword evidence="9 10" id="KW-0807">Transducer</keyword>
<feature type="transmembrane region" description="Helical" evidence="11">
    <location>
        <begin position="147"/>
        <end position="165"/>
    </location>
</feature>
<dbReference type="InterPro" id="IPR017452">
    <property type="entry name" value="GPCR_Rhodpsn_7TM"/>
</dbReference>
<feature type="domain" description="G-protein coupled receptors family 1 profile" evidence="12">
    <location>
        <begin position="355"/>
        <end position="594"/>
    </location>
</feature>
<keyword evidence="2" id="KW-1003">Cell membrane</keyword>
<dbReference type="PROSITE" id="PS50262">
    <property type="entry name" value="G_PROTEIN_RECEP_F1_2"/>
    <property type="match status" value="2"/>
</dbReference>
<keyword evidence="5 10" id="KW-0297">G-protein coupled receptor</keyword>
<reference evidence="13 14" key="1">
    <citation type="submission" date="2022-05" db="EMBL/GenBank/DDBJ databases">
        <authorList>
            <consortium name="Genoscope - CEA"/>
            <person name="William W."/>
        </authorList>
    </citation>
    <scope>NUCLEOTIDE SEQUENCE [LARGE SCALE GENOMIC DNA]</scope>
</reference>
<evidence type="ECO:0000256" key="5">
    <source>
        <dbReference type="ARBA" id="ARBA00023040"/>
    </source>
</evidence>
<dbReference type="SMART" id="SM01381">
    <property type="entry name" value="7TM_GPCR_Srsx"/>
    <property type="match status" value="1"/>
</dbReference>
<dbReference type="Pfam" id="PF00001">
    <property type="entry name" value="7tm_1"/>
    <property type="match status" value="3"/>
</dbReference>
<sequence length="616" mass="68332">MNNLNYSNTSNAKGTNNSGEDCSLEAAHGISLLTTNLLVCIIGSLGNLLVCVAVGTNPRLRRSSNFLLFSLAIADLIVTMVCEPIFVAVLVKKTFFNDCALSIEVPYLALSRLSCTASVAHMAAISVDRFIAVVFPLHHRYVMGNHAVTSMLVMSWTLPVSVLLIDRFVPESFPKGFLALGMFTLFYLTIFMSYSLIVIALLKNRKKRNKLRARSQSGEDNFRVEVRVAFTLAIVISVFTACWIPFFFFFTATGKLSLKRYGSAHMWIRTLALSNSAMNFLIYGLRLESFRESFVAILRKVFKKFTALCTRKKISHTVGYRVHANLSENDCSLPFAHGVSLIAVNATVGLFGTLGNLLVCVAVASNPCLRRSSNFLLVSLAIADLIVTMVCEPLFLVILVDRTIYNSCAWKVEFVFALLSNLSASVSASHMAAISIERLLAVIYPLRHKSIMETFGLKALLIISWTSVAAIFGLVRGIPDVSVTVRLRINLVAFTLCYAIVLISYTAIVISLVRQRKLRNQLRNGSSNNPTPRRMELRVTFTLAIVIIAFTACWFPLFAIFAAAGKLLVKLYGTVHMWVRSVALSNSAMNFLIYGSRMRNFSDAYTTIFRKAFGFV</sequence>
<feature type="transmembrane region" description="Helical" evidence="11">
    <location>
        <begin position="177"/>
        <end position="202"/>
    </location>
</feature>
<dbReference type="Gene3D" id="1.20.1070.10">
    <property type="entry name" value="Rhodopsin 7-helix transmembrane proteins"/>
    <property type="match status" value="2"/>
</dbReference>
<keyword evidence="14" id="KW-1185">Reference proteome</keyword>
<evidence type="ECO:0000256" key="1">
    <source>
        <dbReference type="ARBA" id="ARBA00004651"/>
    </source>
</evidence>
<feature type="domain" description="G-protein coupled receptors family 1 profile" evidence="12">
    <location>
        <begin position="46"/>
        <end position="283"/>
    </location>
</feature>
<evidence type="ECO:0000256" key="6">
    <source>
        <dbReference type="ARBA" id="ARBA00023136"/>
    </source>
</evidence>
<evidence type="ECO:0000256" key="2">
    <source>
        <dbReference type="ARBA" id="ARBA00022475"/>
    </source>
</evidence>
<evidence type="ECO:0000256" key="9">
    <source>
        <dbReference type="ARBA" id="ARBA00023224"/>
    </source>
</evidence>
<evidence type="ECO:0000256" key="11">
    <source>
        <dbReference type="SAM" id="Phobius"/>
    </source>
</evidence>
<evidence type="ECO:0000256" key="3">
    <source>
        <dbReference type="ARBA" id="ARBA00022692"/>
    </source>
</evidence>
<feature type="transmembrane region" description="Helical" evidence="11">
    <location>
        <begin position="577"/>
        <end position="595"/>
    </location>
</feature>
<name>A0ABN8NFH2_9CNID</name>
<keyword evidence="7 10" id="KW-0675">Receptor</keyword>
<feature type="transmembrane region" description="Helical" evidence="11">
    <location>
        <begin position="111"/>
        <end position="135"/>
    </location>
</feature>
<evidence type="ECO:0000256" key="7">
    <source>
        <dbReference type="ARBA" id="ARBA00023170"/>
    </source>
</evidence>
<feature type="transmembrane region" description="Helical" evidence="11">
    <location>
        <begin position="342"/>
        <end position="363"/>
    </location>
</feature>
<evidence type="ECO:0000256" key="4">
    <source>
        <dbReference type="ARBA" id="ARBA00022989"/>
    </source>
</evidence>
<feature type="transmembrane region" description="Helical" evidence="11">
    <location>
        <begin position="375"/>
        <end position="400"/>
    </location>
</feature>
<gene>
    <name evidence="13" type="ORF">PLOB_00016707</name>
</gene>
<dbReference type="CDD" id="cd00637">
    <property type="entry name" value="7tm_classA_rhodopsin-like"/>
    <property type="match status" value="2"/>
</dbReference>
<comment type="subcellular location">
    <subcellularLocation>
        <location evidence="1">Cell membrane</location>
        <topology evidence="1">Multi-pass membrane protein</topology>
    </subcellularLocation>
</comment>
<feature type="transmembrane region" description="Helical" evidence="11">
    <location>
        <begin position="487"/>
        <end position="513"/>
    </location>
</feature>
<dbReference type="EMBL" id="CALNXK010000020">
    <property type="protein sequence ID" value="CAH3107537.1"/>
    <property type="molecule type" value="Genomic_DNA"/>
</dbReference>
<evidence type="ECO:0000256" key="10">
    <source>
        <dbReference type="RuleBase" id="RU000688"/>
    </source>
</evidence>
<dbReference type="InterPro" id="IPR000276">
    <property type="entry name" value="GPCR_Rhodpsn"/>
</dbReference>
<feature type="transmembrane region" description="Helical" evidence="11">
    <location>
        <begin position="412"/>
        <end position="434"/>
    </location>
</feature>
<dbReference type="PRINTS" id="PR00237">
    <property type="entry name" value="GPCRRHODOPSN"/>
</dbReference>
<keyword evidence="4 11" id="KW-1133">Transmembrane helix</keyword>
<comment type="similarity">
    <text evidence="10">Belongs to the G-protein coupled receptor 1 family.</text>
</comment>
<dbReference type="PANTHER" id="PTHR24246:SF27">
    <property type="entry name" value="ADENOSINE RECEPTOR, ISOFORM A"/>
    <property type="match status" value="1"/>
</dbReference>
<feature type="transmembrane region" description="Helical" evidence="11">
    <location>
        <begin position="228"/>
        <end position="250"/>
    </location>
</feature>
<keyword evidence="6 11" id="KW-0472">Membrane</keyword>
<evidence type="ECO:0000313" key="14">
    <source>
        <dbReference type="Proteomes" id="UP001159405"/>
    </source>
</evidence>
<dbReference type="PANTHER" id="PTHR24246">
    <property type="entry name" value="OLFACTORY RECEPTOR AND ADENOSINE RECEPTOR"/>
    <property type="match status" value="1"/>
</dbReference>
<dbReference type="PROSITE" id="PS00237">
    <property type="entry name" value="G_PROTEIN_RECEP_F1_1"/>
    <property type="match status" value="1"/>
</dbReference>
<feature type="transmembrane region" description="Helical" evidence="11">
    <location>
        <begin position="33"/>
        <end position="54"/>
    </location>
</feature>
<keyword evidence="8" id="KW-0325">Glycoprotein</keyword>
<keyword evidence="3 10" id="KW-0812">Transmembrane</keyword>